<reference evidence="2 3" key="1">
    <citation type="journal article" date="2020" name="Mol. Plant">
        <title>The Chromosome-Based Rubber Tree Genome Provides New Insights into Spurge Genome Evolution and Rubber Biosynthesis.</title>
        <authorList>
            <person name="Liu J."/>
            <person name="Shi C."/>
            <person name="Shi C.C."/>
            <person name="Li W."/>
            <person name="Zhang Q.J."/>
            <person name="Zhang Y."/>
            <person name="Li K."/>
            <person name="Lu H.F."/>
            <person name="Shi C."/>
            <person name="Zhu S.T."/>
            <person name="Xiao Z.Y."/>
            <person name="Nan H."/>
            <person name="Yue Y."/>
            <person name="Zhu X.G."/>
            <person name="Wu Y."/>
            <person name="Hong X.N."/>
            <person name="Fan G.Y."/>
            <person name="Tong Y."/>
            <person name="Zhang D."/>
            <person name="Mao C.L."/>
            <person name="Liu Y.L."/>
            <person name="Hao S.J."/>
            <person name="Liu W.Q."/>
            <person name="Lv M.Q."/>
            <person name="Zhang H.B."/>
            <person name="Liu Y."/>
            <person name="Hu-Tang G.R."/>
            <person name="Wang J.P."/>
            <person name="Wang J.H."/>
            <person name="Sun Y.H."/>
            <person name="Ni S.B."/>
            <person name="Chen W.B."/>
            <person name="Zhang X.C."/>
            <person name="Jiao Y.N."/>
            <person name="Eichler E.E."/>
            <person name="Li G.H."/>
            <person name="Liu X."/>
            <person name="Gao L.Z."/>
        </authorList>
    </citation>
    <scope>NUCLEOTIDE SEQUENCE [LARGE SCALE GENOMIC DNA]</scope>
    <source>
        <strain evidence="3">cv. GT1</strain>
        <tissue evidence="2">Leaf</tissue>
    </source>
</reference>
<evidence type="ECO:0000256" key="1">
    <source>
        <dbReference type="SAM" id="MobiDB-lite"/>
    </source>
</evidence>
<dbReference type="EMBL" id="JAAGAX010000006">
    <property type="protein sequence ID" value="KAF2311246.1"/>
    <property type="molecule type" value="Genomic_DNA"/>
</dbReference>
<comment type="caution">
    <text evidence="2">The sequence shown here is derived from an EMBL/GenBank/DDBJ whole genome shotgun (WGS) entry which is preliminary data.</text>
</comment>
<feature type="compositionally biased region" description="Polar residues" evidence="1">
    <location>
        <begin position="57"/>
        <end position="82"/>
    </location>
</feature>
<sequence length="142" mass="15116">MCFQRSCTQQARDFIALLNDEGFCNLFLLGILRLKHRSSAKFSIKSWSGGFLGKNGSGHQLTQSSLGEKSGNLHGQSGSQLPKTGANLSILGHDDVDNYASVSNKGGNGVICTDKSVGKQDNEYGKLSDLFVTNSNAKAGDT</sequence>
<feature type="region of interest" description="Disordered" evidence="1">
    <location>
        <begin position="50"/>
        <end position="86"/>
    </location>
</feature>
<evidence type="ECO:0000313" key="3">
    <source>
        <dbReference type="Proteomes" id="UP000467840"/>
    </source>
</evidence>
<evidence type="ECO:0000313" key="2">
    <source>
        <dbReference type="EMBL" id="KAF2311246.1"/>
    </source>
</evidence>
<protein>
    <submittedName>
        <fullName evidence="2">Uncharacterized protein</fullName>
    </submittedName>
</protein>
<accession>A0A6A6MGE2</accession>
<name>A0A6A6MGE2_HEVBR</name>
<keyword evidence="3" id="KW-1185">Reference proteome</keyword>
<organism evidence="2 3">
    <name type="scientific">Hevea brasiliensis</name>
    <name type="common">Para rubber tree</name>
    <name type="synonym">Siphonia brasiliensis</name>
    <dbReference type="NCBI Taxonomy" id="3981"/>
    <lineage>
        <taxon>Eukaryota</taxon>
        <taxon>Viridiplantae</taxon>
        <taxon>Streptophyta</taxon>
        <taxon>Embryophyta</taxon>
        <taxon>Tracheophyta</taxon>
        <taxon>Spermatophyta</taxon>
        <taxon>Magnoliopsida</taxon>
        <taxon>eudicotyledons</taxon>
        <taxon>Gunneridae</taxon>
        <taxon>Pentapetalae</taxon>
        <taxon>rosids</taxon>
        <taxon>fabids</taxon>
        <taxon>Malpighiales</taxon>
        <taxon>Euphorbiaceae</taxon>
        <taxon>Crotonoideae</taxon>
        <taxon>Micrandreae</taxon>
        <taxon>Hevea</taxon>
    </lineage>
</organism>
<gene>
    <name evidence="2" type="ORF">GH714_021171</name>
</gene>
<proteinExistence type="predicted"/>
<dbReference type="Proteomes" id="UP000467840">
    <property type="component" value="Chromosome 14"/>
</dbReference>
<dbReference type="AlphaFoldDB" id="A0A6A6MGE2"/>